<feature type="compositionally biased region" description="Basic residues" evidence="7">
    <location>
        <begin position="98"/>
        <end position="109"/>
    </location>
</feature>
<accession>A0A9K3PUK3</accession>
<feature type="domain" description="Cation efflux protein transmembrane" evidence="8">
    <location>
        <begin position="238"/>
        <end position="442"/>
    </location>
</feature>
<evidence type="ECO:0000256" key="7">
    <source>
        <dbReference type="SAM" id="MobiDB-lite"/>
    </source>
</evidence>
<sequence length="702" mass="76506">MPVSTRDCQENHYQAVSVPFKSTLMSPWKSFIIGTLLASTGASTSFAFQQFHPSNNVSPRLLSSSSRIFPRLDFGSTTSPLISSKKLSSTALFHMGHSHSHHHHHHHHHENNDERRDVFSGNHNATKEQTKLTTKWIRRLALWLCCWMATCGITLLKHKKLSTQDWLAFGVSSLVVSSAQKMQRAFTKGMLRLQKLKEGVVKHSSFPQVINNANGKSTTAQAVAAIRNTEEADRVTWMGVIINLLLSIGKLVVGIAQNSSVLIADAGHSLSDLVSDFITLWSVNVARLPPDDDHPYGHYKFEAIGSLFLSLTLLMTGISVGLHSQKQLLAVLKTSHGITSTAALAAVPSPGPLALFMAGISILSKEWLFRVTKVVGEKLNSPVVIANAWHHRSDAYSSILALLSIMWSMAGFPAADAAAGMLVAGMIGMTGGDILVESVKQLSDSAHEELHQEVVSILESLQDDDVLSTTSIRARQVGSASVAEVTVEVELDLTTTATRVVEERIQQHLQRELLKGNQGRSVVATVHAKPNLIICPLLHQTSTESRGMHAHTTISNSKLDGNATLNPIDISHDDEQASTTILSVSASETIVSASQIEHEVRQQALLLYPKIHCQVTGVTVHFSSQNTVSVDCNIWLDQHGDENFPPKEESPLTSILACAKELQTALETNVQVIESASIYLDLNQMAKSDNISSRQPLLGSFP</sequence>
<dbReference type="PANTHER" id="PTHR43840:SF15">
    <property type="entry name" value="MITOCHONDRIAL METAL TRANSPORTER 1-RELATED"/>
    <property type="match status" value="1"/>
</dbReference>
<evidence type="ECO:0000256" key="2">
    <source>
        <dbReference type="ARBA" id="ARBA00008114"/>
    </source>
</evidence>
<dbReference type="InterPro" id="IPR058533">
    <property type="entry name" value="Cation_efflux_TM"/>
</dbReference>
<keyword evidence="5" id="KW-1133">Transmembrane helix</keyword>
<feature type="region of interest" description="Disordered" evidence="7">
    <location>
        <begin position="98"/>
        <end position="120"/>
    </location>
</feature>
<dbReference type="InterPro" id="IPR050291">
    <property type="entry name" value="CDF_Transporter"/>
</dbReference>
<evidence type="ECO:0000256" key="3">
    <source>
        <dbReference type="ARBA" id="ARBA00022448"/>
    </source>
</evidence>
<dbReference type="NCBIfam" id="TIGR01297">
    <property type="entry name" value="CDF"/>
    <property type="match status" value="1"/>
</dbReference>
<evidence type="ECO:0000256" key="4">
    <source>
        <dbReference type="ARBA" id="ARBA00022692"/>
    </source>
</evidence>
<dbReference type="Pfam" id="PF01545">
    <property type="entry name" value="Cation_efflux"/>
    <property type="match status" value="1"/>
</dbReference>
<keyword evidence="4" id="KW-0812">Transmembrane</keyword>
<dbReference type="GO" id="GO:0008324">
    <property type="term" value="F:monoatomic cation transmembrane transporter activity"/>
    <property type="evidence" value="ECO:0007669"/>
    <property type="project" value="InterPro"/>
</dbReference>
<keyword evidence="6" id="KW-0472">Membrane</keyword>
<gene>
    <name evidence="9" type="ORF">IV203_035454</name>
</gene>
<keyword evidence="3" id="KW-0813">Transport</keyword>
<dbReference type="EMBL" id="JAGRRH010000013">
    <property type="protein sequence ID" value="KAG7360355.1"/>
    <property type="molecule type" value="Genomic_DNA"/>
</dbReference>
<dbReference type="OrthoDB" id="435980at2759"/>
<organism evidence="9 10">
    <name type="scientific">Nitzschia inconspicua</name>
    <dbReference type="NCBI Taxonomy" id="303405"/>
    <lineage>
        <taxon>Eukaryota</taxon>
        <taxon>Sar</taxon>
        <taxon>Stramenopiles</taxon>
        <taxon>Ochrophyta</taxon>
        <taxon>Bacillariophyta</taxon>
        <taxon>Bacillariophyceae</taxon>
        <taxon>Bacillariophycidae</taxon>
        <taxon>Bacillariales</taxon>
        <taxon>Bacillariaceae</taxon>
        <taxon>Nitzschia</taxon>
    </lineage>
</organism>
<evidence type="ECO:0000256" key="1">
    <source>
        <dbReference type="ARBA" id="ARBA00004141"/>
    </source>
</evidence>
<dbReference type="GO" id="GO:0016020">
    <property type="term" value="C:membrane"/>
    <property type="evidence" value="ECO:0007669"/>
    <property type="project" value="UniProtKB-SubCell"/>
</dbReference>
<name>A0A9K3PUK3_9STRA</name>
<reference evidence="9" key="2">
    <citation type="submission" date="2021-04" db="EMBL/GenBank/DDBJ databases">
        <authorList>
            <person name="Podell S."/>
        </authorList>
    </citation>
    <scope>NUCLEOTIDE SEQUENCE</scope>
    <source>
        <strain evidence="9">Hildebrandi</strain>
    </source>
</reference>
<dbReference type="PANTHER" id="PTHR43840">
    <property type="entry name" value="MITOCHONDRIAL METAL TRANSPORTER 1-RELATED"/>
    <property type="match status" value="1"/>
</dbReference>
<comment type="caution">
    <text evidence="9">The sequence shown here is derived from an EMBL/GenBank/DDBJ whole genome shotgun (WGS) entry which is preliminary data.</text>
</comment>
<comment type="similarity">
    <text evidence="2">Belongs to the cation diffusion facilitator (CDF) transporter (TC 2.A.4) family.</text>
</comment>
<evidence type="ECO:0000313" key="9">
    <source>
        <dbReference type="EMBL" id="KAG7360355.1"/>
    </source>
</evidence>
<reference evidence="9" key="1">
    <citation type="journal article" date="2021" name="Sci. Rep.">
        <title>Diploid genomic architecture of Nitzschia inconspicua, an elite biomass production diatom.</title>
        <authorList>
            <person name="Oliver A."/>
            <person name="Podell S."/>
            <person name="Pinowska A."/>
            <person name="Traller J.C."/>
            <person name="Smith S.R."/>
            <person name="McClure R."/>
            <person name="Beliaev A."/>
            <person name="Bohutskyi P."/>
            <person name="Hill E.A."/>
            <person name="Rabines A."/>
            <person name="Zheng H."/>
            <person name="Allen L.Z."/>
            <person name="Kuo A."/>
            <person name="Grigoriev I.V."/>
            <person name="Allen A.E."/>
            <person name="Hazlebeck D."/>
            <person name="Allen E.E."/>
        </authorList>
    </citation>
    <scope>NUCLEOTIDE SEQUENCE</scope>
    <source>
        <strain evidence="9">Hildebrandi</strain>
    </source>
</reference>
<evidence type="ECO:0000256" key="5">
    <source>
        <dbReference type="ARBA" id="ARBA00022989"/>
    </source>
</evidence>
<protein>
    <submittedName>
        <fullName evidence="9">Cation efflux family-domain containing protein</fullName>
    </submittedName>
</protein>
<proteinExistence type="inferred from homology"/>
<keyword evidence="10" id="KW-1185">Reference proteome</keyword>
<dbReference type="AlphaFoldDB" id="A0A9K3PUK3"/>
<evidence type="ECO:0000259" key="8">
    <source>
        <dbReference type="Pfam" id="PF01545"/>
    </source>
</evidence>
<comment type="subcellular location">
    <subcellularLocation>
        <location evidence="1">Membrane</location>
        <topology evidence="1">Multi-pass membrane protein</topology>
    </subcellularLocation>
</comment>
<dbReference type="Proteomes" id="UP000693970">
    <property type="component" value="Unassembled WGS sequence"/>
</dbReference>
<evidence type="ECO:0000313" key="10">
    <source>
        <dbReference type="Proteomes" id="UP000693970"/>
    </source>
</evidence>
<dbReference type="FunFam" id="1.20.1510.10:FF:000006">
    <property type="entry name" value="Divalent cation efflux transporter"/>
    <property type="match status" value="1"/>
</dbReference>
<dbReference type="InterPro" id="IPR002524">
    <property type="entry name" value="Cation_efflux"/>
</dbReference>
<evidence type="ECO:0000256" key="6">
    <source>
        <dbReference type="ARBA" id="ARBA00023136"/>
    </source>
</evidence>